<accession>A0A4Y2FUK8</accession>
<reference evidence="1 2" key="1">
    <citation type="journal article" date="2019" name="Sci. Rep.">
        <title>Orb-weaving spider Araneus ventricosus genome elucidates the spidroin gene catalogue.</title>
        <authorList>
            <person name="Kono N."/>
            <person name="Nakamura H."/>
            <person name="Ohtoshi R."/>
            <person name="Moran D.A.P."/>
            <person name="Shinohara A."/>
            <person name="Yoshida Y."/>
            <person name="Fujiwara M."/>
            <person name="Mori M."/>
            <person name="Tomita M."/>
            <person name="Arakawa K."/>
        </authorList>
    </citation>
    <scope>NUCLEOTIDE SEQUENCE [LARGE SCALE GENOMIC DNA]</scope>
</reference>
<proteinExistence type="predicted"/>
<evidence type="ECO:0000313" key="2">
    <source>
        <dbReference type="Proteomes" id="UP000499080"/>
    </source>
</evidence>
<name>A0A4Y2FUK8_ARAVE</name>
<keyword evidence="2" id="KW-1185">Reference proteome</keyword>
<sequence>MHAHTYLAIGPSPLFFILPFGQANPLGNYLFVTRGIKKHKINDTAAVPAGSSRHNPQGSITLITKVYPSHNEVQHEERSICVEPKYVCTFLKEVIHQHLLPLSQPHQKRPFLRNIMLSLYSHATKEVITPLQLLQSFT</sequence>
<evidence type="ECO:0000313" key="1">
    <source>
        <dbReference type="EMBL" id="GBM44256.1"/>
    </source>
</evidence>
<comment type="caution">
    <text evidence="1">The sequence shown here is derived from an EMBL/GenBank/DDBJ whole genome shotgun (WGS) entry which is preliminary data.</text>
</comment>
<dbReference type="Proteomes" id="UP000499080">
    <property type="component" value="Unassembled WGS sequence"/>
</dbReference>
<dbReference type="AlphaFoldDB" id="A0A4Y2FUK8"/>
<protein>
    <submittedName>
        <fullName evidence="1">Uncharacterized protein</fullName>
    </submittedName>
</protein>
<organism evidence="1 2">
    <name type="scientific">Araneus ventricosus</name>
    <name type="common">Orbweaver spider</name>
    <name type="synonym">Epeira ventricosa</name>
    <dbReference type="NCBI Taxonomy" id="182803"/>
    <lineage>
        <taxon>Eukaryota</taxon>
        <taxon>Metazoa</taxon>
        <taxon>Ecdysozoa</taxon>
        <taxon>Arthropoda</taxon>
        <taxon>Chelicerata</taxon>
        <taxon>Arachnida</taxon>
        <taxon>Araneae</taxon>
        <taxon>Araneomorphae</taxon>
        <taxon>Entelegynae</taxon>
        <taxon>Araneoidea</taxon>
        <taxon>Araneidae</taxon>
        <taxon>Araneus</taxon>
    </lineage>
</organism>
<gene>
    <name evidence="1" type="ORF">AVEN_23316_1</name>
</gene>
<dbReference type="EMBL" id="BGPR01001059">
    <property type="protein sequence ID" value="GBM44256.1"/>
    <property type="molecule type" value="Genomic_DNA"/>
</dbReference>